<evidence type="ECO:0000313" key="10">
    <source>
        <dbReference type="EMBL" id="KAK4549000.1"/>
    </source>
</evidence>
<keyword evidence="11" id="KW-1185">Reference proteome</keyword>
<dbReference type="EMBL" id="JAVFHQ010000006">
    <property type="protein sequence ID" value="KAK4549000.1"/>
    <property type="molecule type" value="Genomic_DNA"/>
</dbReference>
<dbReference type="Proteomes" id="UP001324427">
    <property type="component" value="Unassembled WGS sequence"/>
</dbReference>
<feature type="compositionally biased region" description="Basic and acidic residues" evidence="8">
    <location>
        <begin position="217"/>
        <end position="233"/>
    </location>
</feature>
<dbReference type="InterPro" id="IPR041885">
    <property type="entry name" value="MAN1_winged_helix_dom"/>
</dbReference>
<evidence type="ECO:0000256" key="1">
    <source>
        <dbReference type="ARBA" id="ARBA00004540"/>
    </source>
</evidence>
<dbReference type="Gene3D" id="1.10.10.1180">
    <property type="entry name" value="MAN1, winged-helix domain"/>
    <property type="match status" value="1"/>
</dbReference>
<comment type="subcellular location">
    <subcellularLocation>
        <location evidence="1">Nucleus inner membrane</location>
    </subcellularLocation>
</comment>
<dbReference type="AlphaFoldDB" id="A0AAV9JUQ0"/>
<dbReference type="PANTHER" id="PTHR47808">
    <property type="entry name" value="INNER NUCLEAR MEMBRANE PROTEIN HEH2-RELATED"/>
    <property type="match status" value="1"/>
</dbReference>
<keyword evidence="7" id="KW-0175">Coiled coil</keyword>
<dbReference type="CDD" id="cd12935">
    <property type="entry name" value="LEM_like"/>
    <property type="match status" value="1"/>
</dbReference>
<keyword evidence="3" id="KW-0812">Transmembrane</keyword>
<dbReference type="Gene3D" id="1.10.720.40">
    <property type="match status" value="1"/>
</dbReference>
<dbReference type="InterPro" id="IPR044780">
    <property type="entry name" value="Heh2/Src1"/>
</dbReference>
<evidence type="ECO:0000256" key="3">
    <source>
        <dbReference type="ARBA" id="ARBA00022692"/>
    </source>
</evidence>
<feature type="region of interest" description="Disordered" evidence="8">
    <location>
        <begin position="664"/>
        <end position="683"/>
    </location>
</feature>
<dbReference type="GO" id="GO:0005637">
    <property type="term" value="C:nuclear inner membrane"/>
    <property type="evidence" value="ECO:0007669"/>
    <property type="project" value="UniProtKB-SubCell"/>
</dbReference>
<accession>A0AAV9JUQ0</accession>
<keyword evidence="5" id="KW-0472">Membrane</keyword>
<dbReference type="GO" id="GO:0003677">
    <property type="term" value="F:DNA binding"/>
    <property type="evidence" value="ECO:0007669"/>
    <property type="project" value="InterPro"/>
</dbReference>
<dbReference type="Pfam" id="PF09402">
    <property type="entry name" value="MSC"/>
    <property type="match status" value="1"/>
</dbReference>
<feature type="compositionally biased region" description="Basic residues" evidence="8">
    <location>
        <begin position="58"/>
        <end position="67"/>
    </location>
</feature>
<reference evidence="10 11" key="1">
    <citation type="submission" date="2021-11" db="EMBL/GenBank/DDBJ databases">
        <title>Black yeast isolated from Biological Soil Crust.</title>
        <authorList>
            <person name="Kurbessoian T."/>
        </authorList>
    </citation>
    <scope>NUCLEOTIDE SEQUENCE [LARGE SCALE GENOMIC DNA]</scope>
    <source>
        <strain evidence="10 11">CCFEE 5522</strain>
    </source>
</reference>
<gene>
    <name evidence="10" type="ORF">LTR36_008773</name>
</gene>
<comment type="caution">
    <text evidence="10">The sequence shown here is derived from an EMBL/GenBank/DDBJ whole genome shotgun (WGS) entry which is preliminary data.</text>
</comment>
<feature type="coiled-coil region" evidence="7">
    <location>
        <begin position="401"/>
        <end position="431"/>
    </location>
</feature>
<feature type="domain" description="LEM-like" evidence="9">
    <location>
        <begin position="9"/>
        <end position="54"/>
    </location>
</feature>
<keyword evidence="6" id="KW-0539">Nucleus</keyword>
<dbReference type="SMART" id="SM01261">
    <property type="entry name" value="Thymopoietin"/>
    <property type="match status" value="1"/>
</dbReference>
<dbReference type="InterPro" id="IPR013146">
    <property type="entry name" value="LEM-like_dom"/>
</dbReference>
<evidence type="ECO:0000259" key="9">
    <source>
        <dbReference type="SMART" id="SM01261"/>
    </source>
</evidence>
<feature type="region of interest" description="Disordered" evidence="8">
    <location>
        <begin position="58"/>
        <end position="233"/>
    </location>
</feature>
<dbReference type="GO" id="GO:0005783">
    <property type="term" value="C:endoplasmic reticulum"/>
    <property type="evidence" value="ECO:0007669"/>
    <property type="project" value="TreeGrafter"/>
</dbReference>
<evidence type="ECO:0000256" key="2">
    <source>
        <dbReference type="ARBA" id="ARBA00022553"/>
    </source>
</evidence>
<evidence type="ECO:0000256" key="7">
    <source>
        <dbReference type="SAM" id="Coils"/>
    </source>
</evidence>
<dbReference type="PANTHER" id="PTHR47808:SF2">
    <property type="entry name" value="LEM DOMAIN-CONTAINING PROTEIN 2"/>
    <property type="match status" value="1"/>
</dbReference>
<proteinExistence type="predicted"/>
<sequence length="683" mass="76067">MDEQAYLEPHFDPSSLTMPRLRSILVAHNVNYPSSAKKGQLVELFNETVLPQARKIRSANARVKRTSRGIEDVPSSQGTVDDEENEEPERPAPPSAAMRSSRRSTRARTEEAEEVAPTPRKARHGTAPPVATPKRASSKHARPAALEEDEAEPEPEAKRPASRKSRVGAATPVANSERTRDDTSPFSNDNVFQSGGSPPASRGHEPERRRTTMTANRDTEARRSRDMRRRTDEVKPIRQQMDGAVVPTRKTFEMPVARRRQEEEVEPSEEFTPEGQQELVQAQQSGELMPTRPRARRPASSAARTAPWAVTIAMLLGLATVWRQEKVEVGYCGVGRPTTELAGVQIPNWAEFIRPQCEPCPPHAYCGEKLETVCEQDFVQTPHPLSFGGLVPLAPSCEPDSAKARKVNAVKERAVEELREQNAQYECGEAAKPEVKETALKQTISTRRRKGMSNEEFEDLWSSALGEIQGADEVVSGSDGSGHFTLRSTSLARLPLSCAVRRSLRETLKQYFWQLVGLLVVLSSASYGRYAITSGRETENKAKQLASVALEKLSQQAALHAYDAEAYRENYISMAQLRDDVLRNEFSTKRRKLLWEKVQQKVEHNSNVRPMVREGRSGDVGRVWEWVGAVGMIESPPGSGQVDRRKSGGRVSLGGVTQERLVEARDESELSSVRKWEEGGSYY</sequence>
<evidence type="ECO:0000256" key="6">
    <source>
        <dbReference type="ARBA" id="ARBA00023242"/>
    </source>
</evidence>
<evidence type="ECO:0000256" key="8">
    <source>
        <dbReference type="SAM" id="MobiDB-lite"/>
    </source>
</evidence>
<protein>
    <recommendedName>
        <fullName evidence="9">LEM-like domain-containing protein</fullName>
    </recommendedName>
</protein>
<feature type="region of interest" description="Disordered" evidence="8">
    <location>
        <begin position="635"/>
        <end position="658"/>
    </location>
</feature>
<dbReference type="InterPro" id="IPR011015">
    <property type="entry name" value="LEM/LEM-like_dom_sf"/>
</dbReference>
<keyword evidence="2" id="KW-0597">Phosphoprotein</keyword>
<organism evidence="10 11">
    <name type="scientific">Oleoguttula mirabilis</name>
    <dbReference type="NCBI Taxonomy" id="1507867"/>
    <lineage>
        <taxon>Eukaryota</taxon>
        <taxon>Fungi</taxon>
        <taxon>Dikarya</taxon>
        <taxon>Ascomycota</taxon>
        <taxon>Pezizomycotina</taxon>
        <taxon>Dothideomycetes</taxon>
        <taxon>Dothideomycetidae</taxon>
        <taxon>Mycosphaerellales</taxon>
        <taxon>Teratosphaeriaceae</taxon>
        <taxon>Oleoguttula</taxon>
    </lineage>
</organism>
<name>A0AAV9JUQ0_9PEZI</name>
<evidence type="ECO:0000313" key="11">
    <source>
        <dbReference type="Proteomes" id="UP001324427"/>
    </source>
</evidence>
<dbReference type="GO" id="GO:0034399">
    <property type="term" value="C:nuclear periphery"/>
    <property type="evidence" value="ECO:0007669"/>
    <property type="project" value="TreeGrafter"/>
</dbReference>
<keyword evidence="4" id="KW-1133">Transmembrane helix</keyword>
<dbReference type="GO" id="GO:0071763">
    <property type="term" value="P:nuclear membrane organization"/>
    <property type="evidence" value="ECO:0007669"/>
    <property type="project" value="TreeGrafter"/>
</dbReference>
<dbReference type="Pfam" id="PF12949">
    <property type="entry name" value="HeH"/>
    <property type="match status" value="1"/>
</dbReference>
<evidence type="ECO:0000256" key="4">
    <source>
        <dbReference type="ARBA" id="ARBA00022989"/>
    </source>
</evidence>
<dbReference type="InterPro" id="IPR018996">
    <property type="entry name" value="Man1/Src1-like_C"/>
</dbReference>
<dbReference type="InterPro" id="IPR025856">
    <property type="entry name" value="HeH/LEM_domain"/>
</dbReference>
<evidence type="ECO:0000256" key="5">
    <source>
        <dbReference type="ARBA" id="ARBA00023136"/>
    </source>
</evidence>
<feature type="compositionally biased region" description="Polar residues" evidence="8">
    <location>
        <begin position="184"/>
        <end position="196"/>
    </location>
</feature>
<dbReference type="GO" id="GO:0003682">
    <property type="term" value="F:chromatin binding"/>
    <property type="evidence" value="ECO:0007669"/>
    <property type="project" value="InterPro"/>
</dbReference>